<protein>
    <submittedName>
        <fullName evidence="1">Uncharacterized protein</fullName>
    </submittedName>
</protein>
<comment type="caution">
    <text evidence="1">The sequence shown here is derived from an EMBL/GenBank/DDBJ whole genome shotgun (WGS) entry which is preliminary data.</text>
</comment>
<keyword evidence="2" id="KW-1185">Reference proteome</keyword>
<proteinExistence type="predicted"/>
<dbReference type="Proteomes" id="UP000535020">
    <property type="component" value="Unassembled WGS sequence"/>
</dbReference>
<gene>
    <name evidence="1" type="ORF">HZF10_01975</name>
</gene>
<name>A0A7Y8XZ96_9FLAO</name>
<evidence type="ECO:0000313" key="2">
    <source>
        <dbReference type="Proteomes" id="UP000535020"/>
    </source>
</evidence>
<dbReference type="EMBL" id="JACBJI010000001">
    <property type="protein sequence ID" value="NYA69672.1"/>
    <property type="molecule type" value="Genomic_DNA"/>
</dbReference>
<organism evidence="1 2">
    <name type="scientific">Flavobacterium agri</name>
    <dbReference type="NCBI Taxonomy" id="2743471"/>
    <lineage>
        <taxon>Bacteria</taxon>
        <taxon>Pseudomonadati</taxon>
        <taxon>Bacteroidota</taxon>
        <taxon>Flavobacteriia</taxon>
        <taxon>Flavobacteriales</taxon>
        <taxon>Flavobacteriaceae</taxon>
        <taxon>Flavobacterium</taxon>
    </lineage>
</organism>
<dbReference type="RefSeq" id="WP_176004492.1">
    <property type="nucleotide sequence ID" value="NZ_JABWMI010000003.1"/>
</dbReference>
<evidence type="ECO:0000313" key="1">
    <source>
        <dbReference type="EMBL" id="NYA69672.1"/>
    </source>
</evidence>
<dbReference type="AlphaFoldDB" id="A0A7Y8XZ96"/>
<sequence length="210" mass="25489">MVQEKFLVRRGFTDNHLRELTINGNELKFEDGDSTNPFKIFPGPEIKDYRFGIRWIKFELTYGREYQIFVRDSDNNSIKITFKSYFGRKRNQLHKLYINILDRLWDCYFSRMVDRYREQFADGMEFSINDVLFNKDFIEISVSGIVSQSRKRIYWDNVRTSSYWTYFAIYSVENPSEINRGYSYKEDWNTNVLYSTLRTILREKGIEKYE</sequence>
<reference evidence="1 2" key="1">
    <citation type="submission" date="2020-07" db="EMBL/GenBank/DDBJ databases">
        <authorList>
            <person name="Sun Q."/>
        </authorList>
    </citation>
    <scope>NUCLEOTIDE SEQUENCE [LARGE SCALE GENOMIC DNA]</scope>
    <source>
        <strain evidence="1 2">MAH-1</strain>
    </source>
</reference>
<accession>A0A7Y8XZ96</accession>